<protein>
    <submittedName>
        <fullName evidence="1">Uncharacterized protein</fullName>
    </submittedName>
</protein>
<dbReference type="EMBL" id="JAVREP010000027">
    <property type="protein sequence ID" value="MDT0331760.1"/>
    <property type="molecule type" value="Genomic_DNA"/>
</dbReference>
<dbReference type="RefSeq" id="WP_274808817.1">
    <property type="nucleotide sequence ID" value="NZ_JAVREP010000027.1"/>
</dbReference>
<dbReference type="Proteomes" id="UP001183390">
    <property type="component" value="Unassembled WGS sequence"/>
</dbReference>
<proteinExistence type="predicted"/>
<evidence type="ECO:0000313" key="1">
    <source>
        <dbReference type="EMBL" id="MDT0331760.1"/>
    </source>
</evidence>
<name>A0ABU2MI44_9ACTN</name>
<sequence>MSTGDVRIADLFEAIGDALTLPPGASPDDEVWRHTLLGHRARAVCAALDHVKATGDPIEAIDLLDLGVEAHPITYTPLPLPRTGGGR</sequence>
<evidence type="ECO:0000313" key="2">
    <source>
        <dbReference type="Proteomes" id="UP001183390"/>
    </source>
</evidence>
<organism evidence="1 2">
    <name type="scientific">Nocardiopsis lambiniae</name>
    <dbReference type="NCBI Taxonomy" id="3075539"/>
    <lineage>
        <taxon>Bacteria</taxon>
        <taxon>Bacillati</taxon>
        <taxon>Actinomycetota</taxon>
        <taxon>Actinomycetes</taxon>
        <taxon>Streptosporangiales</taxon>
        <taxon>Nocardiopsidaceae</taxon>
        <taxon>Nocardiopsis</taxon>
    </lineage>
</organism>
<accession>A0ABU2MI44</accession>
<gene>
    <name evidence="1" type="ORF">RM479_25410</name>
</gene>
<reference evidence="2" key="1">
    <citation type="submission" date="2023-07" db="EMBL/GenBank/DDBJ databases">
        <title>30 novel species of actinomycetes from the DSMZ collection.</title>
        <authorList>
            <person name="Nouioui I."/>
        </authorList>
    </citation>
    <scope>NUCLEOTIDE SEQUENCE [LARGE SCALE GENOMIC DNA]</scope>
    <source>
        <strain evidence="2">DSM 44743</strain>
    </source>
</reference>
<comment type="caution">
    <text evidence="1">The sequence shown here is derived from an EMBL/GenBank/DDBJ whole genome shotgun (WGS) entry which is preliminary data.</text>
</comment>
<keyword evidence="2" id="KW-1185">Reference proteome</keyword>